<evidence type="ECO:0000256" key="5">
    <source>
        <dbReference type="ARBA" id="ARBA00023136"/>
    </source>
</evidence>
<comment type="caution">
    <text evidence="9">The sequence shown here is derived from an EMBL/GenBank/DDBJ whole genome shotgun (WGS) entry which is preliminary data.</text>
</comment>
<feature type="transmembrane region" description="Helical" evidence="6">
    <location>
        <begin position="773"/>
        <end position="791"/>
    </location>
</feature>
<evidence type="ECO:0000313" key="9">
    <source>
        <dbReference type="EMBL" id="RRB14025.1"/>
    </source>
</evidence>
<evidence type="ECO:0000256" key="4">
    <source>
        <dbReference type="ARBA" id="ARBA00022989"/>
    </source>
</evidence>
<evidence type="ECO:0000259" key="8">
    <source>
        <dbReference type="Pfam" id="PF12704"/>
    </source>
</evidence>
<evidence type="ECO:0000313" key="10">
    <source>
        <dbReference type="Proteomes" id="UP000274271"/>
    </source>
</evidence>
<feature type="transmembrane region" description="Helical" evidence="6">
    <location>
        <begin position="293"/>
        <end position="314"/>
    </location>
</feature>
<proteinExistence type="predicted"/>
<dbReference type="InterPro" id="IPR025857">
    <property type="entry name" value="MacB_PCD"/>
</dbReference>
<protein>
    <submittedName>
        <fullName evidence="9">FtsX-like permease family protein</fullName>
    </submittedName>
</protein>
<feature type="domain" description="MacB-like periplasmic core" evidence="8">
    <location>
        <begin position="21"/>
        <end position="247"/>
    </location>
</feature>
<dbReference type="PANTHER" id="PTHR30572:SF18">
    <property type="entry name" value="ABC-TYPE MACROLIDE FAMILY EXPORT SYSTEM PERMEASE COMPONENT 2"/>
    <property type="match status" value="1"/>
</dbReference>
<feature type="transmembrane region" description="Helical" evidence="6">
    <location>
        <begin position="339"/>
        <end position="362"/>
    </location>
</feature>
<evidence type="ECO:0000259" key="7">
    <source>
        <dbReference type="Pfam" id="PF02687"/>
    </source>
</evidence>
<dbReference type="Pfam" id="PF12704">
    <property type="entry name" value="MacB_PCD"/>
    <property type="match status" value="1"/>
</dbReference>
<keyword evidence="3 6" id="KW-0812">Transmembrane</keyword>
<keyword evidence="2" id="KW-1003">Cell membrane</keyword>
<comment type="subcellular location">
    <subcellularLocation>
        <location evidence="1">Cell membrane</location>
        <topology evidence="1">Multi-pass membrane protein</topology>
    </subcellularLocation>
</comment>
<dbReference type="Proteomes" id="UP000274271">
    <property type="component" value="Unassembled WGS sequence"/>
</dbReference>
<evidence type="ECO:0000256" key="2">
    <source>
        <dbReference type="ARBA" id="ARBA00022475"/>
    </source>
</evidence>
<reference evidence="9 10" key="1">
    <citation type="submission" date="2018-11" db="EMBL/GenBank/DDBJ databases">
        <authorList>
            <person name="Zhou Z."/>
            <person name="Wang G."/>
        </authorList>
    </citation>
    <scope>NUCLEOTIDE SEQUENCE [LARGE SCALE GENOMIC DNA]</scope>
    <source>
        <strain evidence="9 10">KCTC42998</strain>
    </source>
</reference>
<dbReference type="GO" id="GO:0005886">
    <property type="term" value="C:plasma membrane"/>
    <property type="evidence" value="ECO:0007669"/>
    <property type="project" value="UniProtKB-SubCell"/>
</dbReference>
<name>A0A3P1CL62_9BACT</name>
<dbReference type="RefSeq" id="WP_124907921.1">
    <property type="nucleotide sequence ID" value="NZ_RQJP01000003.1"/>
</dbReference>
<dbReference type="InterPro" id="IPR050250">
    <property type="entry name" value="Macrolide_Exporter_MacB"/>
</dbReference>
<feature type="transmembrane region" description="Helical" evidence="6">
    <location>
        <begin position="739"/>
        <end position="758"/>
    </location>
</feature>
<feature type="domain" description="ABC3 transporter permease C-terminal" evidence="7">
    <location>
        <begin position="298"/>
        <end position="411"/>
    </location>
</feature>
<keyword evidence="10" id="KW-1185">Reference proteome</keyword>
<feature type="domain" description="ABC3 transporter permease C-terminal" evidence="7">
    <location>
        <begin position="691"/>
        <end position="798"/>
    </location>
</feature>
<evidence type="ECO:0000256" key="3">
    <source>
        <dbReference type="ARBA" id="ARBA00022692"/>
    </source>
</evidence>
<feature type="transmembrane region" description="Helical" evidence="6">
    <location>
        <begin position="687"/>
        <end position="712"/>
    </location>
</feature>
<gene>
    <name evidence="9" type="ORF">EHT87_17415</name>
</gene>
<feature type="transmembrane region" description="Helical" evidence="6">
    <location>
        <begin position="382"/>
        <end position="408"/>
    </location>
</feature>
<feature type="transmembrane region" description="Helical" evidence="6">
    <location>
        <begin position="429"/>
        <end position="453"/>
    </location>
</feature>
<evidence type="ECO:0000256" key="6">
    <source>
        <dbReference type="SAM" id="Phobius"/>
    </source>
</evidence>
<keyword evidence="5 6" id="KW-0472">Membrane</keyword>
<accession>A0A3P1CL62</accession>
<dbReference type="Pfam" id="PF02687">
    <property type="entry name" value="FtsX"/>
    <property type="match status" value="2"/>
</dbReference>
<dbReference type="GO" id="GO:0022857">
    <property type="term" value="F:transmembrane transporter activity"/>
    <property type="evidence" value="ECO:0007669"/>
    <property type="project" value="TreeGrafter"/>
</dbReference>
<dbReference type="AlphaFoldDB" id="A0A3P1CL62"/>
<sequence>MISRTYLTVAWRNWRKQLGFTLINGFGLTTGLTCFALIALWVQDELSYDRFVPQYDRIVRLTQFQPTQMGIAESARTGAALAPTLNRHYPEVENTVRLRKHNEIILHQNGQALQSDILLTEPSFFDVFGYRLIRGNRSTALQAPYSVVLTESTARKYFGQADPIGQLMTIYMYDSTGRGAHYIVTGITPDPPRNAHFTFTMLASFKTVDVARPELVRAKGWTDNRFYTYLLLRKGVDLPSFADKIGQLYATYGSDPVAADRADVQYRLQPLTSIHLGSHLDHELAPNGDRHQVSIFATIGLFILLLAGINYTNLATARSASRAKEVGIKKVMGALKVELITQYLVESVFMTLLALGLSGLLTELVQPYLAFLTGKPLSLLSSPILIVFLIGVSLVLGVMSGLYPALVLSSFKPVSVLKGSFKTGTKGVFLRQSLVVAQFIITLLLVTSVIIVYQQMSYVRHKNLGYTKEALLFVGVNGNADVVKGYPSFKQELMASPLVGGVATSNSILLNGLETSSAQTTDGQGRAIPVTAARLQVDADYLPVYGIQLVAGTNFRSRQPANPTPTAPDIQPVILNECAVNRFGWPSAQAALGKPFSTDGLPGIVVGVVKDFHFNSLQHTIEPLVISLKPDYFSRITVKIDPRQARQSLAWLKTVWNRHFPGTLFEYAFLDSELAKQYQADERFSSLVTYFSGLSLLLACLGLYSLVAYAMAQRTKEIGIRKTLGASVKSLVLQLSRDFLKLILIAIFMAIPLAWYAMHRWLQGFAYRITLEWWMFVGSIFLVLCIALLTVSSQTLKAALGNPIKSLRME</sequence>
<keyword evidence="4 6" id="KW-1133">Transmembrane helix</keyword>
<dbReference type="OrthoDB" id="916504at2"/>
<dbReference type="InterPro" id="IPR003838">
    <property type="entry name" value="ABC3_permease_C"/>
</dbReference>
<evidence type="ECO:0000256" key="1">
    <source>
        <dbReference type="ARBA" id="ARBA00004651"/>
    </source>
</evidence>
<organism evidence="9 10">
    <name type="scientific">Larkinella knui</name>
    <dbReference type="NCBI Taxonomy" id="2025310"/>
    <lineage>
        <taxon>Bacteria</taxon>
        <taxon>Pseudomonadati</taxon>
        <taxon>Bacteroidota</taxon>
        <taxon>Cytophagia</taxon>
        <taxon>Cytophagales</taxon>
        <taxon>Spirosomataceae</taxon>
        <taxon>Larkinella</taxon>
    </lineage>
</organism>
<feature type="transmembrane region" description="Helical" evidence="6">
    <location>
        <begin position="21"/>
        <end position="42"/>
    </location>
</feature>
<dbReference type="EMBL" id="RQJP01000003">
    <property type="protein sequence ID" value="RRB14025.1"/>
    <property type="molecule type" value="Genomic_DNA"/>
</dbReference>
<dbReference type="PANTHER" id="PTHR30572">
    <property type="entry name" value="MEMBRANE COMPONENT OF TRANSPORTER-RELATED"/>
    <property type="match status" value="1"/>
</dbReference>